<keyword evidence="3" id="KW-0255">Endonuclease</keyword>
<dbReference type="SUPFAM" id="SSF50199">
    <property type="entry name" value="Staphylococcal nuclease"/>
    <property type="match status" value="1"/>
</dbReference>
<dbReference type="PANTHER" id="PTHR12302:SF26">
    <property type="entry name" value="BLR1266 PROTEIN"/>
    <property type="match status" value="1"/>
</dbReference>
<dbReference type="GO" id="GO:0004519">
    <property type="term" value="F:endonuclease activity"/>
    <property type="evidence" value="ECO:0007669"/>
    <property type="project" value="UniProtKB-KW"/>
</dbReference>
<sequence length="222" mass="23923">MLRLCAAFVLALFATPLLAGPAGKLRVVDGDTLDVGGITVRLHGIDAPETGQFCGGNGAPPWPCGAWVGNELRARIEGRQARCEAIETDRYGRVVAKCFVDGQDIGRQMVRDGLAFAYRQYSWDYDLDEKSAAVNDRGLHATGIQSPAAFRQARSAGQAAAADAAAPAGCRIKGNISSAGRRIYHVPGQGWYDRTRVNTARGERWFCSEAEARAAGWRRAAR</sequence>
<feature type="domain" description="TNase-like" evidence="2">
    <location>
        <begin position="26"/>
        <end position="163"/>
    </location>
</feature>
<proteinExistence type="predicted"/>
<dbReference type="InterPro" id="IPR035437">
    <property type="entry name" value="SNase_OB-fold_sf"/>
</dbReference>
<name>A0A1H0J8J1_9RHOB</name>
<dbReference type="OrthoDB" id="9805504at2"/>
<dbReference type="Proteomes" id="UP000324252">
    <property type="component" value="Unassembled WGS sequence"/>
</dbReference>
<evidence type="ECO:0000259" key="2">
    <source>
        <dbReference type="PROSITE" id="PS50830"/>
    </source>
</evidence>
<dbReference type="EMBL" id="FQZZ01000003">
    <property type="protein sequence ID" value="SHK12737.1"/>
    <property type="molecule type" value="Genomic_DNA"/>
</dbReference>
<dbReference type="Gene3D" id="2.40.50.90">
    <property type="match status" value="1"/>
</dbReference>
<dbReference type="Pfam" id="PF00565">
    <property type="entry name" value="SNase"/>
    <property type="match status" value="1"/>
</dbReference>
<keyword evidence="3" id="KW-0540">Nuclease</keyword>
<feature type="chain" id="PRO_5015064758" evidence="1">
    <location>
        <begin position="20"/>
        <end position="222"/>
    </location>
</feature>
<evidence type="ECO:0000313" key="4">
    <source>
        <dbReference type="Proteomes" id="UP000324252"/>
    </source>
</evidence>
<dbReference type="SMART" id="SM00318">
    <property type="entry name" value="SNc"/>
    <property type="match status" value="1"/>
</dbReference>
<feature type="signal peptide" evidence="1">
    <location>
        <begin position="1"/>
        <end position="19"/>
    </location>
</feature>
<evidence type="ECO:0000313" key="3">
    <source>
        <dbReference type="EMBL" id="SHK12737.1"/>
    </source>
</evidence>
<organism evidence="3 4">
    <name type="scientific">Lutimaribacter pacificus</name>
    <dbReference type="NCBI Taxonomy" id="391948"/>
    <lineage>
        <taxon>Bacteria</taxon>
        <taxon>Pseudomonadati</taxon>
        <taxon>Pseudomonadota</taxon>
        <taxon>Alphaproteobacteria</taxon>
        <taxon>Rhodobacterales</taxon>
        <taxon>Roseobacteraceae</taxon>
        <taxon>Lutimaribacter</taxon>
    </lineage>
</organism>
<evidence type="ECO:0000256" key="1">
    <source>
        <dbReference type="SAM" id="SignalP"/>
    </source>
</evidence>
<reference evidence="3 4" key="1">
    <citation type="submission" date="2016-11" db="EMBL/GenBank/DDBJ databases">
        <authorList>
            <person name="Varghese N."/>
            <person name="Submissions S."/>
        </authorList>
    </citation>
    <scope>NUCLEOTIDE SEQUENCE [LARGE SCALE GENOMIC DNA]</scope>
    <source>
        <strain evidence="3 4">DSM 29620</strain>
    </source>
</reference>
<dbReference type="PROSITE" id="PS50830">
    <property type="entry name" value="TNASE_3"/>
    <property type="match status" value="1"/>
</dbReference>
<dbReference type="RefSeq" id="WP_149788783.1">
    <property type="nucleotide sequence ID" value="NZ_FNIO01000005.1"/>
</dbReference>
<keyword evidence="1" id="KW-0732">Signal</keyword>
<dbReference type="PANTHER" id="PTHR12302">
    <property type="entry name" value="EBNA2 BINDING PROTEIN P100"/>
    <property type="match status" value="1"/>
</dbReference>
<dbReference type="AlphaFoldDB" id="A0A1H0J8J1"/>
<accession>A0A1H0J8J1</accession>
<gene>
    <name evidence="3" type="ORF">SAMN05444142_103356</name>
</gene>
<dbReference type="InterPro" id="IPR016071">
    <property type="entry name" value="Staphylococal_nuclease_OB-fold"/>
</dbReference>
<keyword evidence="4" id="KW-1185">Reference proteome</keyword>
<keyword evidence="3" id="KW-0378">Hydrolase</keyword>
<protein>
    <submittedName>
        <fullName evidence="3">Endonuclease YncB, thermonuclease family</fullName>
    </submittedName>
</protein>